<keyword evidence="5 10" id="KW-0812">Transmembrane</keyword>
<protein>
    <submittedName>
        <fullName evidence="16">Iron complex outermembrane receptor protein</fullName>
    </submittedName>
    <submittedName>
        <fullName evidence="15">TonB-dependent receptor</fullName>
    </submittedName>
</protein>
<evidence type="ECO:0000313" key="15">
    <source>
        <dbReference type="EMBL" id="QGZ42161.1"/>
    </source>
</evidence>
<keyword evidence="7 10" id="KW-0472">Membrane</keyword>
<evidence type="ECO:0000313" key="18">
    <source>
        <dbReference type="Proteomes" id="UP000437862"/>
    </source>
</evidence>
<dbReference type="InterPro" id="IPR039426">
    <property type="entry name" value="TonB-dep_rcpt-like"/>
</dbReference>
<feature type="domain" description="TonB-dependent receptor-like beta-barrel" evidence="13">
    <location>
        <begin position="186"/>
        <end position="614"/>
    </location>
</feature>
<reference evidence="16 17" key="1">
    <citation type="journal article" date="2015" name="Stand. Genomic Sci.">
        <title>Genomic Encyclopedia of Bacterial and Archaeal Type Strains, Phase III: the genomes of soil and plant-associated and newly described type strains.</title>
        <authorList>
            <person name="Whitman W.B."/>
            <person name="Woyke T."/>
            <person name="Klenk H.P."/>
            <person name="Zhou Y."/>
            <person name="Lilburn T.G."/>
            <person name="Beck B.J."/>
            <person name="De Vos P."/>
            <person name="Vandamme P."/>
            <person name="Eisen J.A."/>
            <person name="Garrity G."/>
            <person name="Hugenholtz P."/>
            <person name="Kyrpides N.C."/>
        </authorList>
    </citation>
    <scope>NUCLEOTIDE SEQUENCE [LARGE SCALE GENOMIC DNA]</scope>
    <source>
        <strain evidence="16 17">CGMCC 1.10685</strain>
    </source>
</reference>
<reference evidence="15 18" key="3">
    <citation type="submission" date="2019-12" db="EMBL/GenBank/DDBJ databases">
        <title>Draft Genome Sequences of Six Type Strains of the Genus Massilia.</title>
        <authorList>
            <person name="Miess H."/>
            <person name="Frediansyah A."/>
            <person name="Goeker M."/>
            <person name="Gross H."/>
        </authorList>
    </citation>
    <scope>NUCLEOTIDE SEQUENCE [LARGE SCALE GENOMIC DNA]</scope>
    <source>
        <strain evidence="15 18">DSM 26639</strain>
    </source>
</reference>
<dbReference type="OrthoDB" id="183532at2"/>
<keyword evidence="18" id="KW-1185">Reference proteome</keyword>
<dbReference type="EMBL" id="CP046904">
    <property type="protein sequence ID" value="QGZ42161.1"/>
    <property type="molecule type" value="Genomic_DNA"/>
</dbReference>
<dbReference type="EMBL" id="VLKW01000014">
    <property type="protein sequence ID" value="TWI42461.1"/>
    <property type="molecule type" value="Genomic_DNA"/>
</dbReference>
<dbReference type="GO" id="GO:0009279">
    <property type="term" value="C:cell outer membrane"/>
    <property type="evidence" value="ECO:0007669"/>
    <property type="project" value="UniProtKB-SubCell"/>
</dbReference>
<feature type="domain" description="TonB-dependent receptor plug" evidence="14">
    <location>
        <begin position="55"/>
        <end position="163"/>
    </location>
</feature>
<dbReference type="Gene3D" id="2.170.130.10">
    <property type="entry name" value="TonB-dependent receptor, plug domain"/>
    <property type="match status" value="1"/>
</dbReference>
<keyword evidence="3 10" id="KW-0813">Transport</keyword>
<dbReference type="GO" id="GO:0015344">
    <property type="term" value="F:siderophore uptake transmembrane transporter activity"/>
    <property type="evidence" value="ECO:0007669"/>
    <property type="project" value="TreeGrafter"/>
</dbReference>
<evidence type="ECO:0000256" key="3">
    <source>
        <dbReference type="ARBA" id="ARBA00022448"/>
    </source>
</evidence>
<dbReference type="InterPro" id="IPR037066">
    <property type="entry name" value="Plug_dom_sf"/>
</dbReference>
<keyword evidence="4 10" id="KW-1134">Transmembrane beta strand</keyword>
<dbReference type="Gene3D" id="2.40.170.20">
    <property type="entry name" value="TonB-dependent receptor, beta-barrel domain"/>
    <property type="match status" value="1"/>
</dbReference>
<comment type="similarity">
    <text evidence="2 10 11">Belongs to the TonB-dependent receptor family.</text>
</comment>
<keyword evidence="8 16" id="KW-0675">Receptor</keyword>
<feature type="chain" id="PRO_5044617655" evidence="12">
    <location>
        <begin position="25"/>
        <end position="643"/>
    </location>
</feature>
<dbReference type="PANTHER" id="PTHR30069">
    <property type="entry name" value="TONB-DEPENDENT OUTER MEMBRANE RECEPTOR"/>
    <property type="match status" value="1"/>
</dbReference>
<evidence type="ECO:0000256" key="7">
    <source>
        <dbReference type="ARBA" id="ARBA00023136"/>
    </source>
</evidence>
<evidence type="ECO:0000256" key="12">
    <source>
        <dbReference type="SAM" id="SignalP"/>
    </source>
</evidence>
<feature type="signal peptide" evidence="12">
    <location>
        <begin position="1"/>
        <end position="24"/>
    </location>
</feature>
<dbReference type="Pfam" id="PF07715">
    <property type="entry name" value="Plug"/>
    <property type="match status" value="1"/>
</dbReference>
<dbReference type="Proteomes" id="UP000315112">
    <property type="component" value="Unassembled WGS sequence"/>
</dbReference>
<evidence type="ECO:0000256" key="10">
    <source>
        <dbReference type="PROSITE-ProRule" id="PRU01360"/>
    </source>
</evidence>
<dbReference type="Pfam" id="PF00593">
    <property type="entry name" value="TonB_dep_Rec_b-barrel"/>
    <property type="match status" value="1"/>
</dbReference>
<evidence type="ECO:0000256" key="4">
    <source>
        <dbReference type="ARBA" id="ARBA00022452"/>
    </source>
</evidence>
<gene>
    <name evidence="15" type="ORF">GO485_26040</name>
    <name evidence="16" type="ORF">IP92_05437</name>
</gene>
<dbReference type="SUPFAM" id="SSF56935">
    <property type="entry name" value="Porins"/>
    <property type="match status" value="1"/>
</dbReference>
<dbReference type="PANTHER" id="PTHR30069:SF37">
    <property type="entry name" value="FERRIC VIBRIOBACTIN RECEPTOR VIUA"/>
    <property type="match status" value="1"/>
</dbReference>
<dbReference type="InterPro" id="IPR000531">
    <property type="entry name" value="Beta-barrel_TonB"/>
</dbReference>
<accession>A0A562PDF2</accession>
<reference evidence="16" key="2">
    <citation type="submission" date="2019-07" db="EMBL/GenBank/DDBJ databases">
        <authorList>
            <person name="Whitman W."/>
            <person name="Huntemann M."/>
            <person name="Clum A."/>
            <person name="Pillay M."/>
            <person name="Palaniappan K."/>
            <person name="Varghese N."/>
            <person name="Mikhailova N."/>
            <person name="Stamatis D."/>
            <person name="Reddy T."/>
            <person name="Daum C."/>
            <person name="Shapiro N."/>
            <person name="Ivanova N."/>
            <person name="Kyrpides N."/>
            <person name="Woyke T."/>
        </authorList>
    </citation>
    <scope>NUCLEOTIDE SEQUENCE</scope>
    <source>
        <strain evidence="16">CGMCC 1.10685</strain>
    </source>
</reference>
<evidence type="ECO:0000313" key="16">
    <source>
        <dbReference type="EMBL" id="TWI42461.1"/>
    </source>
</evidence>
<evidence type="ECO:0000256" key="1">
    <source>
        <dbReference type="ARBA" id="ARBA00004571"/>
    </source>
</evidence>
<evidence type="ECO:0000256" key="9">
    <source>
        <dbReference type="ARBA" id="ARBA00023237"/>
    </source>
</evidence>
<name>A0A562PDF2_9BURK</name>
<evidence type="ECO:0000313" key="17">
    <source>
        <dbReference type="Proteomes" id="UP000315112"/>
    </source>
</evidence>
<sequence length="643" mass="70657">MRPITIRAPLATACLVLATGGAAGAPQQDDIAELSLEQLSDIVITSVSRQEERLANAAASIYIIGGSEIRRSGARTLPEALRLAPNLQVARVDARNYAVTARGFNGVQSNKLLVLIDGRNVYTPLFSGVFWDAQDVLIEDIERIEVISGPGGSIWGANAVNGVINVITRSAKDSQGGLLAATGSKDDRDANVRYGGLLPNGGHYRVYARYVDADDAASSVASALPSAYTRKQGGFRADWDRAGGGLMVSGDVYEGELAQNTPASIRISGANLVTRLTRRLADDANVRLQLVLDHTERDQPNAIVERLDTVELEAQHSLRVAERHNITWGGGYRYARDRLTNGRAYAILPPELTMHWGSLFAQDELALTDDLRLTVGAKVEHNHYTGAEYLPSARLAWTPDNRQLLWASVARAVRAPARLDRDLYSPVKPLNLGGVPRYALGGGPNFVSETANVAELGYRIQPSPAISYSATAFFADYDRLRTQEPNPRGPAYSGLSEVRNMGYGNTRGIEMWARWQVRDTWRLNAGLVVQRVRTAVHPGSGDPNAQYGLATSDPNHYWQLRSSHDLPANMQLDWTLRYVGALPRPYVPSYHELDLQWMWRVRPNIDVALIGQNLLHGSHPEFGQAVNRSVYERTAILKLTVRF</sequence>
<evidence type="ECO:0000256" key="6">
    <source>
        <dbReference type="ARBA" id="ARBA00023077"/>
    </source>
</evidence>
<dbReference type="RefSeq" id="WP_145881260.1">
    <property type="nucleotide sequence ID" value="NZ_CP046904.1"/>
</dbReference>
<evidence type="ECO:0000256" key="8">
    <source>
        <dbReference type="ARBA" id="ARBA00023170"/>
    </source>
</evidence>
<proteinExistence type="inferred from homology"/>
<organism evidence="16 17">
    <name type="scientific">Pseudoduganella flava</name>
    <dbReference type="NCBI Taxonomy" id="871742"/>
    <lineage>
        <taxon>Bacteria</taxon>
        <taxon>Pseudomonadati</taxon>
        <taxon>Pseudomonadota</taxon>
        <taxon>Betaproteobacteria</taxon>
        <taxon>Burkholderiales</taxon>
        <taxon>Oxalobacteraceae</taxon>
        <taxon>Telluria group</taxon>
        <taxon>Pseudoduganella</taxon>
    </lineage>
</organism>
<evidence type="ECO:0000256" key="11">
    <source>
        <dbReference type="RuleBase" id="RU003357"/>
    </source>
</evidence>
<dbReference type="Proteomes" id="UP000437862">
    <property type="component" value="Chromosome"/>
</dbReference>
<evidence type="ECO:0000256" key="5">
    <source>
        <dbReference type="ARBA" id="ARBA00022692"/>
    </source>
</evidence>
<evidence type="ECO:0000256" key="2">
    <source>
        <dbReference type="ARBA" id="ARBA00009810"/>
    </source>
</evidence>
<dbReference type="InterPro" id="IPR036942">
    <property type="entry name" value="Beta-barrel_TonB_sf"/>
</dbReference>
<dbReference type="GO" id="GO:0044718">
    <property type="term" value="P:siderophore transmembrane transport"/>
    <property type="evidence" value="ECO:0007669"/>
    <property type="project" value="TreeGrafter"/>
</dbReference>
<keyword evidence="12" id="KW-0732">Signal</keyword>
<dbReference type="AlphaFoldDB" id="A0A562PDF2"/>
<evidence type="ECO:0000259" key="14">
    <source>
        <dbReference type="Pfam" id="PF07715"/>
    </source>
</evidence>
<dbReference type="PROSITE" id="PS52016">
    <property type="entry name" value="TONB_DEPENDENT_REC_3"/>
    <property type="match status" value="1"/>
</dbReference>
<comment type="subcellular location">
    <subcellularLocation>
        <location evidence="1 10">Cell outer membrane</location>
        <topology evidence="1 10">Multi-pass membrane protein</topology>
    </subcellularLocation>
</comment>
<dbReference type="InterPro" id="IPR012910">
    <property type="entry name" value="Plug_dom"/>
</dbReference>
<keyword evidence="9 10" id="KW-0998">Cell outer membrane</keyword>
<evidence type="ECO:0000259" key="13">
    <source>
        <dbReference type="Pfam" id="PF00593"/>
    </source>
</evidence>
<keyword evidence="6 11" id="KW-0798">TonB box</keyword>